<comment type="caution">
    <text evidence="1">The sequence shown here is derived from an EMBL/GenBank/DDBJ whole genome shotgun (WGS) entry which is preliminary data.</text>
</comment>
<evidence type="ECO:0000313" key="2">
    <source>
        <dbReference type="Proteomes" id="UP000006729"/>
    </source>
</evidence>
<proteinExistence type="predicted"/>
<accession>A0ACC0T878</accession>
<name>A0ACC0T878_POPTR</name>
<dbReference type="Proteomes" id="UP000006729">
    <property type="component" value="Chromosome 3"/>
</dbReference>
<keyword evidence="2" id="KW-1185">Reference proteome</keyword>
<protein>
    <submittedName>
        <fullName evidence="1">Uncharacterized protein</fullName>
    </submittedName>
</protein>
<sequence>MDFLSCYIYFMALIYFIFCLLFPVPLLTGQTTARNRESWFLGANPICPKIPFNHIPMAGGYCVAPLIGAKGLDEQKPGFI</sequence>
<dbReference type="EMBL" id="CM009292">
    <property type="protein sequence ID" value="KAI9397700.1"/>
    <property type="molecule type" value="Genomic_DNA"/>
</dbReference>
<reference evidence="1 2" key="1">
    <citation type="journal article" date="2006" name="Science">
        <title>The genome of black cottonwood, Populus trichocarpa (Torr. &amp; Gray).</title>
        <authorList>
            <person name="Tuskan G.A."/>
            <person name="Difazio S."/>
            <person name="Jansson S."/>
            <person name="Bohlmann J."/>
            <person name="Grigoriev I."/>
            <person name="Hellsten U."/>
            <person name="Putnam N."/>
            <person name="Ralph S."/>
            <person name="Rombauts S."/>
            <person name="Salamov A."/>
            <person name="Schein J."/>
            <person name="Sterck L."/>
            <person name="Aerts A."/>
            <person name="Bhalerao R.R."/>
            <person name="Bhalerao R.P."/>
            <person name="Blaudez D."/>
            <person name="Boerjan W."/>
            <person name="Brun A."/>
            <person name="Brunner A."/>
            <person name="Busov V."/>
            <person name="Campbell M."/>
            <person name="Carlson J."/>
            <person name="Chalot M."/>
            <person name="Chapman J."/>
            <person name="Chen G.L."/>
            <person name="Cooper D."/>
            <person name="Coutinho P.M."/>
            <person name="Couturier J."/>
            <person name="Covert S."/>
            <person name="Cronk Q."/>
            <person name="Cunningham R."/>
            <person name="Davis J."/>
            <person name="Degroeve S."/>
            <person name="Dejardin A."/>
            <person name="Depamphilis C."/>
            <person name="Detter J."/>
            <person name="Dirks B."/>
            <person name="Dubchak I."/>
            <person name="Duplessis S."/>
            <person name="Ehlting J."/>
            <person name="Ellis B."/>
            <person name="Gendler K."/>
            <person name="Goodstein D."/>
            <person name="Gribskov M."/>
            <person name="Grimwood J."/>
            <person name="Groover A."/>
            <person name="Gunter L."/>
            <person name="Hamberger B."/>
            <person name="Heinze B."/>
            <person name="Helariutta Y."/>
            <person name="Henrissat B."/>
            <person name="Holligan D."/>
            <person name="Holt R."/>
            <person name="Huang W."/>
            <person name="Islam-Faridi N."/>
            <person name="Jones S."/>
            <person name="Jones-Rhoades M."/>
            <person name="Jorgensen R."/>
            <person name="Joshi C."/>
            <person name="Kangasjarvi J."/>
            <person name="Karlsson J."/>
            <person name="Kelleher C."/>
            <person name="Kirkpatrick R."/>
            <person name="Kirst M."/>
            <person name="Kohler A."/>
            <person name="Kalluri U."/>
            <person name="Larimer F."/>
            <person name="Leebens-Mack J."/>
            <person name="Leple J.C."/>
            <person name="Locascio P."/>
            <person name="Lou Y."/>
            <person name="Lucas S."/>
            <person name="Martin F."/>
            <person name="Montanini B."/>
            <person name="Napoli C."/>
            <person name="Nelson D.R."/>
            <person name="Nelson C."/>
            <person name="Nieminen K."/>
            <person name="Nilsson O."/>
            <person name="Pereda V."/>
            <person name="Peter G."/>
            <person name="Philippe R."/>
            <person name="Pilate G."/>
            <person name="Poliakov A."/>
            <person name="Razumovskaya J."/>
            <person name="Richardson P."/>
            <person name="Rinaldi C."/>
            <person name="Ritland K."/>
            <person name="Rouze P."/>
            <person name="Ryaboy D."/>
            <person name="Schmutz J."/>
            <person name="Schrader J."/>
            <person name="Segerman B."/>
            <person name="Shin H."/>
            <person name="Siddiqui A."/>
            <person name="Sterky F."/>
            <person name="Terry A."/>
            <person name="Tsai C.J."/>
            <person name="Uberbacher E."/>
            <person name="Unneberg P."/>
            <person name="Vahala J."/>
            <person name="Wall K."/>
            <person name="Wessler S."/>
            <person name="Yang G."/>
            <person name="Yin T."/>
            <person name="Douglas C."/>
            <person name="Marra M."/>
            <person name="Sandberg G."/>
            <person name="Van de Peer Y."/>
            <person name="Rokhsar D."/>
        </authorList>
    </citation>
    <scope>NUCLEOTIDE SEQUENCE [LARGE SCALE GENOMIC DNA]</scope>
    <source>
        <strain evidence="2">cv. Nisqually</strain>
    </source>
</reference>
<gene>
    <name evidence="1" type="ORF">POPTR_003G069802v4</name>
</gene>
<evidence type="ECO:0000313" key="1">
    <source>
        <dbReference type="EMBL" id="KAI9397700.1"/>
    </source>
</evidence>
<organism evidence="1 2">
    <name type="scientific">Populus trichocarpa</name>
    <name type="common">Western balsam poplar</name>
    <name type="synonym">Populus balsamifera subsp. trichocarpa</name>
    <dbReference type="NCBI Taxonomy" id="3694"/>
    <lineage>
        <taxon>Eukaryota</taxon>
        <taxon>Viridiplantae</taxon>
        <taxon>Streptophyta</taxon>
        <taxon>Embryophyta</taxon>
        <taxon>Tracheophyta</taxon>
        <taxon>Spermatophyta</taxon>
        <taxon>Magnoliopsida</taxon>
        <taxon>eudicotyledons</taxon>
        <taxon>Gunneridae</taxon>
        <taxon>Pentapetalae</taxon>
        <taxon>rosids</taxon>
        <taxon>fabids</taxon>
        <taxon>Malpighiales</taxon>
        <taxon>Salicaceae</taxon>
        <taxon>Saliceae</taxon>
        <taxon>Populus</taxon>
    </lineage>
</organism>